<evidence type="ECO:0000313" key="1">
    <source>
        <dbReference type="EMBL" id="CAG8689934.1"/>
    </source>
</evidence>
<dbReference type="PANTHER" id="PTHR45786">
    <property type="entry name" value="DNA BINDING PROTEIN-LIKE"/>
    <property type="match status" value="1"/>
</dbReference>
<dbReference type="EMBL" id="CAJVQA010009790">
    <property type="protein sequence ID" value="CAG8689934.1"/>
    <property type="molecule type" value="Genomic_DNA"/>
</dbReference>
<dbReference type="PANTHER" id="PTHR45786:SF74">
    <property type="entry name" value="ATP-DEPENDENT DNA HELICASE"/>
    <property type="match status" value="1"/>
</dbReference>
<gene>
    <name evidence="1" type="ORF">CPELLU_LOCUS11239</name>
</gene>
<dbReference type="AlphaFoldDB" id="A0A9N9ESF2"/>
<sequence length="81" mass="9359">MIGDGQNSKPMQHDIILQLHEGPLKRISELHRAYQPLHYVLMFPRGEDGWYPYIPTVQTSFSTSTQESVDAEFFSFDDADQ</sequence>
<organism evidence="1 2">
    <name type="scientific">Cetraspora pellucida</name>
    <dbReference type="NCBI Taxonomy" id="1433469"/>
    <lineage>
        <taxon>Eukaryota</taxon>
        <taxon>Fungi</taxon>
        <taxon>Fungi incertae sedis</taxon>
        <taxon>Mucoromycota</taxon>
        <taxon>Glomeromycotina</taxon>
        <taxon>Glomeromycetes</taxon>
        <taxon>Diversisporales</taxon>
        <taxon>Gigasporaceae</taxon>
        <taxon>Cetraspora</taxon>
    </lineage>
</organism>
<reference evidence="1" key="1">
    <citation type="submission" date="2021-06" db="EMBL/GenBank/DDBJ databases">
        <authorList>
            <person name="Kallberg Y."/>
            <person name="Tangrot J."/>
            <person name="Rosling A."/>
        </authorList>
    </citation>
    <scope>NUCLEOTIDE SEQUENCE</scope>
    <source>
        <strain evidence="1">FL966</strain>
    </source>
</reference>
<proteinExistence type="predicted"/>
<accession>A0A9N9ESF2</accession>
<protein>
    <submittedName>
        <fullName evidence="1">17458_t:CDS:1</fullName>
    </submittedName>
</protein>
<dbReference type="Proteomes" id="UP000789759">
    <property type="component" value="Unassembled WGS sequence"/>
</dbReference>
<name>A0A9N9ESF2_9GLOM</name>
<feature type="non-terminal residue" evidence="1">
    <location>
        <position position="81"/>
    </location>
</feature>
<dbReference type="OrthoDB" id="1748060at2759"/>
<evidence type="ECO:0000313" key="2">
    <source>
        <dbReference type="Proteomes" id="UP000789759"/>
    </source>
</evidence>
<keyword evidence="2" id="KW-1185">Reference proteome</keyword>
<comment type="caution">
    <text evidence="1">The sequence shown here is derived from an EMBL/GenBank/DDBJ whole genome shotgun (WGS) entry which is preliminary data.</text>
</comment>